<dbReference type="InterPro" id="IPR006664">
    <property type="entry name" value="OMP_bac"/>
</dbReference>
<dbReference type="Gene3D" id="3.30.1330.60">
    <property type="entry name" value="OmpA-like domain"/>
    <property type="match status" value="1"/>
</dbReference>
<evidence type="ECO:0000256" key="4">
    <source>
        <dbReference type="ARBA" id="ARBA00023237"/>
    </source>
</evidence>
<keyword evidence="4" id="KW-0998">Cell outer membrane</keyword>
<dbReference type="EMBL" id="AYER01000011">
    <property type="protein sequence ID" value="ESK36994.1"/>
    <property type="molecule type" value="Genomic_DNA"/>
</dbReference>
<organism evidence="8 9">
    <name type="scientific">Acinetobacter nectaris CIP 110549</name>
    <dbReference type="NCBI Taxonomy" id="1392540"/>
    <lineage>
        <taxon>Bacteria</taxon>
        <taxon>Pseudomonadati</taxon>
        <taxon>Pseudomonadota</taxon>
        <taxon>Gammaproteobacteria</taxon>
        <taxon>Moraxellales</taxon>
        <taxon>Moraxellaceae</taxon>
        <taxon>Acinetobacter</taxon>
    </lineage>
</organism>
<dbReference type="Pfam" id="PF04355">
    <property type="entry name" value="BamE"/>
    <property type="match status" value="1"/>
</dbReference>
<accession>V2UNQ2</accession>
<dbReference type="Pfam" id="PF00691">
    <property type="entry name" value="OmpA"/>
    <property type="match status" value="1"/>
</dbReference>
<gene>
    <name evidence="8" type="ORF">P256_02440</name>
</gene>
<sequence length="269" mass="30467">MKKIIATLCISTAFSLTFASAAVKAESVDTTTDTSEVKFPEIKDSYLKQVPRYEYGTVANLSTGLTKDQYRHLLGNPQFNEGIFFVRTWNYVLDIRVPNTQQYKRCQLRIDFDKDYIGKTLYWKGEECQGLMDWGVNNRPVVVPVPVKQEVVPHTAYVLFAFDRSDRQAIVSKEESIEKIANAIKKTNSQSVTVTGYTDTKGSYSYNQKLSQARAKTVEQQLIQSGISADIIHVVAANKTSQFEQCKGDQRTVAKHVCESPNRRVVVDW</sequence>
<feature type="chain" id="PRO_5004710962" description="OmpA-like domain-containing protein" evidence="6">
    <location>
        <begin position="22"/>
        <end position="269"/>
    </location>
</feature>
<dbReference type="STRING" id="1392540.P256_02440"/>
<dbReference type="InterPro" id="IPR006665">
    <property type="entry name" value="OmpA-like"/>
</dbReference>
<dbReference type="RefSeq" id="WP_023274049.1">
    <property type="nucleotide sequence ID" value="NZ_KI530737.1"/>
</dbReference>
<dbReference type="GO" id="GO:0009279">
    <property type="term" value="C:cell outer membrane"/>
    <property type="evidence" value="ECO:0007669"/>
    <property type="project" value="UniProtKB-SubCell"/>
</dbReference>
<dbReference type="PANTHER" id="PTHR30329:SF21">
    <property type="entry name" value="LIPOPROTEIN YIAD-RELATED"/>
    <property type="match status" value="1"/>
</dbReference>
<dbReference type="PRINTS" id="PR01021">
    <property type="entry name" value="OMPADOMAIN"/>
</dbReference>
<evidence type="ECO:0000256" key="3">
    <source>
        <dbReference type="ARBA" id="ARBA00023136"/>
    </source>
</evidence>
<dbReference type="PROSITE" id="PS51123">
    <property type="entry name" value="OMPA_2"/>
    <property type="match status" value="1"/>
</dbReference>
<dbReference type="InterPro" id="IPR050330">
    <property type="entry name" value="Bact_OuterMem_StrucFunc"/>
</dbReference>
<reference evidence="8 9" key="1">
    <citation type="submission" date="2013-10" db="EMBL/GenBank/DDBJ databases">
        <title>The Genome Sequence of Acinetobacter nectaris CIP 110549.</title>
        <authorList>
            <consortium name="The Broad Institute Genomics Platform"/>
            <consortium name="The Broad Institute Genome Sequencing Center for Infectious Disease"/>
            <person name="Cerqueira G."/>
            <person name="Feldgarden M."/>
            <person name="Courvalin P."/>
            <person name="Grillot-Courvalin C."/>
            <person name="Clermont D."/>
            <person name="Rocha E."/>
            <person name="Yoon E.-J."/>
            <person name="Nemec A."/>
            <person name="Young S.K."/>
            <person name="Zeng Q."/>
            <person name="Gargeya S."/>
            <person name="Fitzgerald M."/>
            <person name="Abouelleil A."/>
            <person name="Alvarado L."/>
            <person name="Berlin A.M."/>
            <person name="Chapman S.B."/>
            <person name="Gainer-Dewar J."/>
            <person name="Goldberg J."/>
            <person name="Gnerre S."/>
            <person name="Griggs A."/>
            <person name="Gujja S."/>
            <person name="Hansen M."/>
            <person name="Howarth C."/>
            <person name="Imamovic A."/>
            <person name="Ireland A."/>
            <person name="Larimer J."/>
            <person name="McCowan C."/>
            <person name="Murphy C."/>
            <person name="Pearson M."/>
            <person name="Poon T.W."/>
            <person name="Priest M."/>
            <person name="Roberts A."/>
            <person name="Saif S."/>
            <person name="Shea T."/>
            <person name="Sykes S."/>
            <person name="Wortman J."/>
            <person name="Nusbaum C."/>
            <person name="Birren B."/>
        </authorList>
    </citation>
    <scope>NUCLEOTIDE SEQUENCE [LARGE SCALE GENOMIC DNA]</scope>
    <source>
        <strain evidence="8 9">CIP 110549</strain>
    </source>
</reference>
<dbReference type="InterPro" id="IPR007450">
    <property type="entry name" value="BamE_dom"/>
</dbReference>
<feature type="signal peptide" evidence="6">
    <location>
        <begin position="1"/>
        <end position="21"/>
    </location>
</feature>
<dbReference type="InterPro" id="IPR037873">
    <property type="entry name" value="BamE-like"/>
</dbReference>
<dbReference type="Gene3D" id="3.30.1450.10">
    <property type="match status" value="1"/>
</dbReference>
<dbReference type="InterPro" id="IPR036737">
    <property type="entry name" value="OmpA-like_sf"/>
</dbReference>
<dbReference type="SUPFAM" id="SSF103088">
    <property type="entry name" value="OmpA-like"/>
    <property type="match status" value="1"/>
</dbReference>
<keyword evidence="2 6" id="KW-0732">Signal</keyword>
<dbReference type="HOGENOM" id="CLU_016890_11_0_6"/>
<name>V2UNQ2_9GAMM</name>
<dbReference type="OrthoDB" id="1149075at2"/>
<evidence type="ECO:0000313" key="9">
    <source>
        <dbReference type="Proteomes" id="UP000023785"/>
    </source>
</evidence>
<evidence type="ECO:0000256" key="1">
    <source>
        <dbReference type="ARBA" id="ARBA00004442"/>
    </source>
</evidence>
<feature type="domain" description="OmpA-like" evidence="7">
    <location>
        <begin position="147"/>
        <end position="269"/>
    </location>
</feature>
<dbReference type="PATRIC" id="fig|1392540.3.peg.2356"/>
<evidence type="ECO:0000256" key="5">
    <source>
        <dbReference type="PROSITE-ProRule" id="PRU00473"/>
    </source>
</evidence>
<dbReference type="NCBIfam" id="NF047726">
    <property type="entry name" value="AutTranAdhPGAsTpgA"/>
    <property type="match status" value="1"/>
</dbReference>
<keyword evidence="3 5" id="KW-0472">Membrane</keyword>
<comment type="subcellular location">
    <subcellularLocation>
        <location evidence="1">Cell outer membrane</location>
    </subcellularLocation>
</comment>
<comment type="caution">
    <text evidence="8">The sequence shown here is derived from an EMBL/GenBank/DDBJ whole genome shotgun (WGS) entry which is preliminary data.</text>
</comment>
<evidence type="ECO:0000313" key="8">
    <source>
        <dbReference type="EMBL" id="ESK36994.1"/>
    </source>
</evidence>
<dbReference type="PANTHER" id="PTHR30329">
    <property type="entry name" value="STATOR ELEMENT OF FLAGELLAR MOTOR COMPLEX"/>
    <property type="match status" value="1"/>
</dbReference>
<dbReference type="eggNOG" id="COG2885">
    <property type="taxonomic scope" value="Bacteria"/>
</dbReference>
<proteinExistence type="predicted"/>
<keyword evidence="9" id="KW-1185">Reference proteome</keyword>
<evidence type="ECO:0000259" key="7">
    <source>
        <dbReference type="PROSITE" id="PS51123"/>
    </source>
</evidence>
<evidence type="ECO:0000256" key="6">
    <source>
        <dbReference type="SAM" id="SignalP"/>
    </source>
</evidence>
<dbReference type="CDD" id="cd07185">
    <property type="entry name" value="OmpA_C-like"/>
    <property type="match status" value="1"/>
</dbReference>
<dbReference type="Proteomes" id="UP000023785">
    <property type="component" value="Unassembled WGS sequence"/>
</dbReference>
<protein>
    <recommendedName>
        <fullName evidence="7">OmpA-like domain-containing protein</fullName>
    </recommendedName>
</protein>
<evidence type="ECO:0000256" key="2">
    <source>
        <dbReference type="ARBA" id="ARBA00022729"/>
    </source>
</evidence>
<dbReference type="AlphaFoldDB" id="V2UNQ2"/>